<dbReference type="Proteomes" id="UP001153678">
    <property type="component" value="Unassembled WGS sequence"/>
</dbReference>
<dbReference type="OrthoDB" id="2394338at2759"/>
<proteinExistence type="predicted"/>
<dbReference type="AlphaFoldDB" id="A0A9W4SYY9"/>
<gene>
    <name evidence="1" type="ORF">FWILDA_LOCUS12668</name>
</gene>
<evidence type="ECO:0000313" key="1">
    <source>
        <dbReference type="EMBL" id="CAI2186619.1"/>
    </source>
</evidence>
<reference evidence="1" key="1">
    <citation type="submission" date="2022-08" db="EMBL/GenBank/DDBJ databases">
        <authorList>
            <person name="Kallberg Y."/>
            <person name="Tangrot J."/>
            <person name="Rosling A."/>
        </authorList>
    </citation>
    <scope>NUCLEOTIDE SEQUENCE</scope>
    <source>
        <strain evidence="1">Wild A</strain>
    </source>
</reference>
<organism evidence="1 2">
    <name type="scientific">Funneliformis geosporum</name>
    <dbReference type="NCBI Taxonomy" id="1117311"/>
    <lineage>
        <taxon>Eukaryota</taxon>
        <taxon>Fungi</taxon>
        <taxon>Fungi incertae sedis</taxon>
        <taxon>Mucoromycota</taxon>
        <taxon>Glomeromycotina</taxon>
        <taxon>Glomeromycetes</taxon>
        <taxon>Glomerales</taxon>
        <taxon>Glomeraceae</taxon>
        <taxon>Funneliformis</taxon>
    </lineage>
</organism>
<sequence>MASPHLWTPALEPRTIINPWYRHAIINETIALDREEEDYEAQLYSIRVKELGDEIDDDAEEIEGSEYTHHPDSTILGEILGSTEVLPPSTPPGETSRAMDISEFEVLGVEEYGQDFEF</sequence>
<comment type="caution">
    <text evidence="1">The sequence shown here is derived from an EMBL/GenBank/DDBJ whole genome shotgun (WGS) entry which is preliminary data.</text>
</comment>
<name>A0A9W4SYY9_9GLOM</name>
<evidence type="ECO:0000313" key="2">
    <source>
        <dbReference type="Proteomes" id="UP001153678"/>
    </source>
</evidence>
<protein>
    <submittedName>
        <fullName evidence="1">13000_t:CDS:1</fullName>
    </submittedName>
</protein>
<dbReference type="EMBL" id="CAMKVN010004224">
    <property type="protein sequence ID" value="CAI2186619.1"/>
    <property type="molecule type" value="Genomic_DNA"/>
</dbReference>
<keyword evidence="2" id="KW-1185">Reference proteome</keyword>
<accession>A0A9W4SYY9</accession>